<evidence type="ECO:0000313" key="1">
    <source>
        <dbReference type="EMBL" id="SDT80145.1"/>
    </source>
</evidence>
<gene>
    <name evidence="1" type="ORF">SAMN04489716_9081</name>
</gene>
<keyword evidence="2" id="KW-1185">Reference proteome</keyword>
<name>A0A1H2DBL5_9ACTN</name>
<proteinExistence type="predicted"/>
<reference evidence="1 2" key="1">
    <citation type="submission" date="2016-10" db="EMBL/GenBank/DDBJ databases">
        <authorList>
            <person name="de Groot N.N."/>
        </authorList>
    </citation>
    <scope>NUCLEOTIDE SEQUENCE [LARGE SCALE GENOMIC DNA]</scope>
    <source>
        <strain evidence="1 2">DSM 43941</strain>
    </source>
</reference>
<protein>
    <submittedName>
        <fullName evidence="1">Uncharacterized protein</fullName>
    </submittedName>
</protein>
<dbReference type="RefSeq" id="WP_157752036.1">
    <property type="nucleotide sequence ID" value="NZ_BOMJ01000045.1"/>
</dbReference>
<dbReference type="EMBL" id="LT629758">
    <property type="protein sequence ID" value="SDT80145.1"/>
    <property type="molecule type" value="Genomic_DNA"/>
</dbReference>
<dbReference type="AlphaFoldDB" id="A0A1H2DBL5"/>
<sequence length="121" mass="13365">MSVEYGLIGTLVTRLEQRPTAFAGNACFRSNVPREPDWSYFGHRQEHGGVLESFERVPGVRDREQVAGGAVGRRGVGRETDTPVEDLQRRLAGIFVLVEALARDESYERLAQGAGMAPYTV</sequence>
<accession>A0A1H2DBL5</accession>
<evidence type="ECO:0000313" key="2">
    <source>
        <dbReference type="Proteomes" id="UP000198688"/>
    </source>
</evidence>
<dbReference type="Proteomes" id="UP000198688">
    <property type="component" value="Chromosome I"/>
</dbReference>
<organism evidence="1 2">
    <name type="scientific">Actinoplanes derwentensis</name>
    <dbReference type="NCBI Taxonomy" id="113562"/>
    <lineage>
        <taxon>Bacteria</taxon>
        <taxon>Bacillati</taxon>
        <taxon>Actinomycetota</taxon>
        <taxon>Actinomycetes</taxon>
        <taxon>Micromonosporales</taxon>
        <taxon>Micromonosporaceae</taxon>
        <taxon>Actinoplanes</taxon>
    </lineage>
</organism>